<evidence type="ECO:0000256" key="1">
    <source>
        <dbReference type="ARBA" id="ARBA00004125"/>
    </source>
</evidence>
<dbReference type="PANTHER" id="PTHR45929:SF3">
    <property type="entry name" value="JAK PATHWAY SIGNAL TRANSDUCTION ADAPTOR MOLECULE"/>
    <property type="match status" value="1"/>
</dbReference>
<reference evidence="13 14" key="1">
    <citation type="journal article" date="2019" name="Sci. Rep.">
        <title>Comparative genomics of chytrid fungi reveal insights into the obligate biotrophic and pathogenic lifestyle of Synchytrium endobioticum.</title>
        <authorList>
            <person name="van de Vossenberg B.T.L.H."/>
            <person name="Warris S."/>
            <person name="Nguyen H.D.T."/>
            <person name="van Gent-Pelzer M.P.E."/>
            <person name="Joly D.L."/>
            <person name="van de Geest H.C."/>
            <person name="Bonants P.J.M."/>
            <person name="Smith D.S."/>
            <person name="Levesque C.A."/>
            <person name="van der Lee T.A.J."/>
        </authorList>
    </citation>
    <scope>NUCLEOTIDE SEQUENCE [LARGE SCALE GENOMIC DNA]</scope>
    <source>
        <strain evidence="13 14">MB42</strain>
    </source>
</reference>
<proteinExistence type="inferred from homology"/>
<evidence type="ECO:0000256" key="2">
    <source>
        <dbReference type="ARBA" id="ARBA00009666"/>
    </source>
</evidence>
<dbReference type="Gene3D" id="2.30.30.40">
    <property type="entry name" value="SH3 Domains"/>
    <property type="match status" value="1"/>
</dbReference>
<dbReference type="PANTHER" id="PTHR45929">
    <property type="entry name" value="JAK PATHWAY SIGNAL TRANSDUCTION ADAPTOR MOLECULE"/>
    <property type="match status" value="1"/>
</dbReference>
<dbReference type="GO" id="GO:0043130">
    <property type="term" value="F:ubiquitin binding"/>
    <property type="evidence" value="ECO:0007669"/>
    <property type="project" value="InterPro"/>
</dbReference>
<dbReference type="SUPFAM" id="SSF50044">
    <property type="entry name" value="SH3-domain"/>
    <property type="match status" value="1"/>
</dbReference>
<feature type="compositionally biased region" description="Low complexity" evidence="10">
    <location>
        <begin position="379"/>
        <end position="395"/>
    </location>
</feature>
<dbReference type="InterPro" id="IPR003903">
    <property type="entry name" value="UIM_dom"/>
</dbReference>
<evidence type="ECO:0000313" key="14">
    <source>
        <dbReference type="Proteomes" id="UP000317494"/>
    </source>
</evidence>
<dbReference type="PRINTS" id="PR00452">
    <property type="entry name" value="SH3DOMAIN"/>
</dbReference>
<keyword evidence="14" id="KW-1185">Reference proteome</keyword>
<dbReference type="InterPro" id="IPR050670">
    <property type="entry name" value="STAM"/>
</dbReference>
<dbReference type="AlphaFoldDB" id="A0A507D1Q9"/>
<dbReference type="Gene3D" id="1.25.40.90">
    <property type="match status" value="1"/>
</dbReference>
<dbReference type="PROSITE" id="PS50179">
    <property type="entry name" value="VHS"/>
    <property type="match status" value="1"/>
</dbReference>
<evidence type="ECO:0000259" key="12">
    <source>
        <dbReference type="PROSITE" id="PS50179"/>
    </source>
</evidence>
<dbReference type="Pfam" id="PF00790">
    <property type="entry name" value="VHS"/>
    <property type="match status" value="1"/>
</dbReference>
<evidence type="ECO:0000256" key="4">
    <source>
        <dbReference type="ARBA" id="ARBA00018978"/>
    </source>
</evidence>
<dbReference type="Proteomes" id="UP000317494">
    <property type="component" value="Unassembled WGS sequence"/>
</dbReference>
<dbReference type="CDD" id="cd16978">
    <property type="entry name" value="VHS_HSE1"/>
    <property type="match status" value="1"/>
</dbReference>
<evidence type="ECO:0000256" key="3">
    <source>
        <dbReference type="ARBA" id="ARBA00017923"/>
    </source>
</evidence>
<feature type="region of interest" description="Disordered" evidence="10">
    <location>
        <begin position="373"/>
        <end position="404"/>
    </location>
</feature>
<dbReference type="InterPro" id="IPR036028">
    <property type="entry name" value="SH3-like_dom_sf"/>
</dbReference>
<evidence type="ECO:0000313" key="13">
    <source>
        <dbReference type="EMBL" id="TPX45277.1"/>
    </source>
</evidence>
<dbReference type="GO" id="GO:0010008">
    <property type="term" value="C:endosome membrane"/>
    <property type="evidence" value="ECO:0007669"/>
    <property type="project" value="UniProtKB-SubCell"/>
</dbReference>
<gene>
    <name evidence="13" type="ORF">SeMB42_g04063</name>
</gene>
<keyword evidence="7" id="KW-0967">Endosome</keyword>
<keyword evidence="6" id="KW-0813">Transport</keyword>
<evidence type="ECO:0000256" key="9">
    <source>
        <dbReference type="PROSITE-ProRule" id="PRU00192"/>
    </source>
</evidence>
<dbReference type="STRING" id="286115.A0A507D1Q9"/>
<dbReference type="GO" id="GO:0033565">
    <property type="term" value="C:ESCRT-0 complex"/>
    <property type="evidence" value="ECO:0007669"/>
    <property type="project" value="TreeGrafter"/>
</dbReference>
<dbReference type="PRINTS" id="PR01887">
    <property type="entry name" value="SPECTRNALPHA"/>
</dbReference>
<organism evidence="13 14">
    <name type="scientific">Synchytrium endobioticum</name>
    <dbReference type="NCBI Taxonomy" id="286115"/>
    <lineage>
        <taxon>Eukaryota</taxon>
        <taxon>Fungi</taxon>
        <taxon>Fungi incertae sedis</taxon>
        <taxon>Chytridiomycota</taxon>
        <taxon>Chytridiomycota incertae sedis</taxon>
        <taxon>Chytridiomycetes</taxon>
        <taxon>Synchytriales</taxon>
        <taxon>Synchytriaceae</taxon>
        <taxon>Synchytrium</taxon>
    </lineage>
</organism>
<comment type="similarity">
    <text evidence="2">Belongs to the STAM family.</text>
</comment>
<evidence type="ECO:0000256" key="5">
    <source>
        <dbReference type="ARBA" id="ARBA00022443"/>
    </source>
</evidence>
<sequence length="404" mass="46069">MFDRWTIENMSTLEDLIVAATLETNTSENWSAIIQICERADRNEASARDAVAVLRKRVQHKNVNVVLFSLTIANSLVQNCGTSVRREICSRAFVDALVKLVSNRSIHETIRARILDMIQNWADAFKNEPTLGFMVDTYNLLKQQNYQFPSMQKPPPQEKTRSQMEKEKEEEEYQLALALSMSATEKEEISKSSQSRQIKPQVEFFVRALYDFRGHEEGELGMNRGDIVAVYDSVTFREWWKGTLKDRVGIFPSNYVEKVAGPVDENSVSASNGGTGASHSTVELQVMSQAYRLDEFTSVLAAVDPKRDSISENEKLQESYNAVLSLRPKIVKAMEASKVKRDELGLITDRFVRAIQTYHHLMELASRQAAQQRATYAVPPQQQHYYQPPQPSQSQHPHHAYYSQ</sequence>
<evidence type="ECO:0000256" key="10">
    <source>
        <dbReference type="SAM" id="MobiDB-lite"/>
    </source>
</evidence>
<dbReference type="SMART" id="SM00288">
    <property type="entry name" value="VHS"/>
    <property type="match status" value="1"/>
</dbReference>
<feature type="domain" description="VHS" evidence="12">
    <location>
        <begin position="20"/>
        <end position="149"/>
    </location>
</feature>
<dbReference type="VEuPathDB" id="FungiDB:SeMB42_g04063"/>
<comment type="subcellular location">
    <subcellularLocation>
        <location evidence="1">Endosome membrane</location>
        <topology evidence="1">Peripheral membrane protein</topology>
        <orientation evidence="1">Cytoplasmic side</orientation>
    </subcellularLocation>
</comment>
<keyword evidence="8" id="KW-0653">Protein transport</keyword>
<feature type="domain" description="SH3" evidence="11">
    <location>
        <begin position="201"/>
        <end position="261"/>
    </location>
</feature>
<name>A0A507D1Q9_9FUNG</name>
<dbReference type="InterPro" id="IPR008942">
    <property type="entry name" value="ENTH_VHS"/>
</dbReference>
<evidence type="ECO:0000256" key="8">
    <source>
        <dbReference type="ARBA" id="ARBA00022927"/>
    </source>
</evidence>
<dbReference type="GO" id="GO:0035091">
    <property type="term" value="F:phosphatidylinositol binding"/>
    <property type="evidence" value="ECO:0007669"/>
    <property type="project" value="InterPro"/>
</dbReference>
<dbReference type="EMBL" id="QEAN01000157">
    <property type="protein sequence ID" value="TPX45277.1"/>
    <property type="molecule type" value="Genomic_DNA"/>
</dbReference>
<evidence type="ECO:0000256" key="6">
    <source>
        <dbReference type="ARBA" id="ARBA00022448"/>
    </source>
</evidence>
<dbReference type="InterPro" id="IPR001452">
    <property type="entry name" value="SH3_domain"/>
</dbReference>
<comment type="caution">
    <text evidence="13">The sequence shown here is derived from an EMBL/GenBank/DDBJ whole genome shotgun (WGS) entry which is preliminary data.</text>
</comment>
<dbReference type="SMART" id="SM00326">
    <property type="entry name" value="SH3"/>
    <property type="match status" value="1"/>
</dbReference>
<dbReference type="PROSITE" id="PS50002">
    <property type="entry name" value="SH3"/>
    <property type="match status" value="1"/>
</dbReference>
<dbReference type="PROSITE" id="PS50330">
    <property type="entry name" value="UIM"/>
    <property type="match status" value="1"/>
</dbReference>
<dbReference type="GO" id="GO:0043328">
    <property type="term" value="P:protein transport to vacuole involved in ubiquitin-dependent protein catabolic process via the multivesicular body sorting pathway"/>
    <property type="evidence" value="ECO:0007669"/>
    <property type="project" value="TreeGrafter"/>
</dbReference>
<evidence type="ECO:0000256" key="7">
    <source>
        <dbReference type="ARBA" id="ARBA00022753"/>
    </source>
</evidence>
<keyword evidence="5 9" id="KW-0728">SH3 domain</keyword>
<accession>A0A507D1Q9</accession>
<dbReference type="Gene3D" id="1.20.5.1940">
    <property type="match status" value="1"/>
</dbReference>
<dbReference type="SUPFAM" id="SSF89009">
    <property type="entry name" value="GAT-like domain"/>
    <property type="match status" value="1"/>
</dbReference>
<dbReference type="SUPFAM" id="SSF48464">
    <property type="entry name" value="ENTH/VHS domain"/>
    <property type="match status" value="1"/>
</dbReference>
<protein>
    <recommendedName>
        <fullName evidence="3">Class E vacuolar protein-sorting machinery protein HSE1</fullName>
    </recommendedName>
    <alternativeName>
        <fullName evidence="4">Class E vacuolar protein-sorting machinery protein hse1</fullName>
    </alternativeName>
</protein>
<dbReference type="InterPro" id="IPR002014">
    <property type="entry name" value="VHS_dom"/>
</dbReference>
<evidence type="ECO:0000259" key="11">
    <source>
        <dbReference type="PROSITE" id="PS50002"/>
    </source>
</evidence>
<dbReference type="Pfam" id="PF00018">
    <property type="entry name" value="SH3_1"/>
    <property type="match status" value="1"/>
</dbReference>